<dbReference type="GO" id="GO:0009002">
    <property type="term" value="F:serine-type D-Ala-D-Ala carboxypeptidase activity"/>
    <property type="evidence" value="ECO:0007669"/>
    <property type="project" value="UniProtKB-EC"/>
</dbReference>
<dbReference type="InterPro" id="IPR001264">
    <property type="entry name" value="Glyco_trans_51"/>
</dbReference>
<dbReference type="NCBIfam" id="TIGR02074">
    <property type="entry name" value="PBP_1a_fam"/>
    <property type="match status" value="1"/>
</dbReference>
<dbReference type="Pfam" id="PF00905">
    <property type="entry name" value="Transpeptidase"/>
    <property type="match status" value="1"/>
</dbReference>
<evidence type="ECO:0000256" key="11">
    <source>
        <dbReference type="ARBA" id="ARBA00023316"/>
    </source>
</evidence>
<name>A0A1F4U3U7_UNCSA</name>
<feature type="domain" description="Glycosyl transferase family 51" evidence="16">
    <location>
        <begin position="51"/>
        <end position="226"/>
    </location>
</feature>
<evidence type="ECO:0000256" key="14">
    <source>
        <dbReference type="SAM" id="MobiDB-lite"/>
    </source>
</evidence>
<dbReference type="Gene3D" id="1.10.3810.10">
    <property type="entry name" value="Biosynthetic peptidoglycan transglycosylase-like"/>
    <property type="match status" value="1"/>
</dbReference>
<organism evidence="17 18">
    <name type="scientific">candidate division WOR-1 bacterium RIFOXYC2_FULL_46_14</name>
    <dbReference type="NCBI Taxonomy" id="1802587"/>
    <lineage>
        <taxon>Bacteria</taxon>
        <taxon>Bacillati</taxon>
        <taxon>Saganbacteria</taxon>
    </lineage>
</organism>
<keyword evidence="8" id="KW-0133">Cell shape</keyword>
<keyword evidence="6" id="KW-0808">Transferase</keyword>
<evidence type="ECO:0000256" key="3">
    <source>
        <dbReference type="ARBA" id="ARBA00022645"/>
    </source>
</evidence>
<dbReference type="SUPFAM" id="SSF56601">
    <property type="entry name" value="beta-lactamase/transpeptidase-like"/>
    <property type="match status" value="1"/>
</dbReference>
<dbReference type="GO" id="GO:0009252">
    <property type="term" value="P:peptidoglycan biosynthetic process"/>
    <property type="evidence" value="ECO:0007669"/>
    <property type="project" value="UniProtKB-KW"/>
</dbReference>
<comment type="catalytic activity">
    <reaction evidence="12">
        <text>Preferential cleavage: (Ac)2-L-Lys-D-Ala-|-D-Ala. Also transpeptidation of peptidyl-alanyl moieties that are N-acyl substituents of D-alanine.</text>
        <dbReference type="EC" id="3.4.16.4"/>
    </reaction>
</comment>
<feature type="compositionally biased region" description="Acidic residues" evidence="14">
    <location>
        <begin position="655"/>
        <end position="674"/>
    </location>
</feature>
<evidence type="ECO:0000256" key="5">
    <source>
        <dbReference type="ARBA" id="ARBA00022676"/>
    </source>
</evidence>
<dbReference type="PANTHER" id="PTHR32282:SF33">
    <property type="entry name" value="PEPTIDOGLYCAN GLYCOSYLTRANSFERASE"/>
    <property type="match status" value="1"/>
</dbReference>
<evidence type="ECO:0000313" key="17">
    <source>
        <dbReference type="EMBL" id="OGC39510.1"/>
    </source>
</evidence>
<dbReference type="InterPro" id="IPR050396">
    <property type="entry name" value="Glycosyltr_51/Transpeptidase"/>
</dbReference>
<dbReference type="GO" id="GO:0008955">
    <property type="term" value="F:peptidoglycan glycosyltransferase activity"/>
    <property type="evidence" value="ECO:0007669"/>
    <property type="project" value="UniProtKB-EC"/>
</dbReference>
<proteinExistence type="inferred from homology"/>
<comment type="similarity">
    <text evidence="2">In the N-terminal section; belongs to the glycosyltransferase 51 family.</text>
</comment>
<protein>
    <submittedName>
        <fullName evidence="17">Uncharacterized protein</fullName>
    </submittedName>
</protein>
<feature type="domain" description="Penicillin-binding protein transpeptidase" evidence="15">
    <location>
        <begin position="323"/>
        <end position="560"/>
    </location>
</feature>
<evidence type="ECO:0000256" key="6">
    <source>
        <dbReference type="ARBA" id="ARBA00022679"/>
    </source>
</evidence>
<evidence type="ECO:0000256" key="4">
    <source>
        <dbReference type="ARBA" id="ARBA00022670"/>
    </source>
</evidence>
<dbReference type="InterPro" id="IPR001460">
    <property type="entry name" value="PCN-bd_Tpept"/>
</dbReference>
<evidence type="ECO:0000256" key="12">
    <source>
        <dbReference type="ARBA" id="ARBA00034000"/>
    </source>
</evidence>
<feature type="region of interest" description="Disordered" evidence="14">
    <location>
        <begin position="652"/>
        <end position="674"/>
    </location>
</feature>
<dbReference type="GO" id="GO:0030288">
    <property type="term" value="C:outer membrane-bounded periplasmic space"/>
    <property type="evidence" value="ECO:0007669"/>
    <property type="project" value="TreeGrafter"/>
</dbReference>
<sequence>MRKTRYLLIAFFVIIAIIAGLMAQIITQLPDVGSIDSYLPSEATIIYSDDNEILSKIHEEENRQVVPLSKISPYLIKAVISTEDRNFYFHHGIDFGRTIRAAGKNILTGRIVEGGSTITQQLARNLFLTKKKSFFRKAAEAILAMQIERRFSKEEILELYLNQIYWGHNSYGIESAAYLYFGKEAGELDLAEASLLAGMIEAPELLSPYKNFELSKKRQKKVLINMIKYGGVSIEEAKAAFAKELVLFPDRVKRKGQIAPYFVSHVVQYLSDKYGAEMVYKGGLKVYTTLSASMEKAAEETIKKFVTEEGSKYNFSQAALLSIDPRNGYIKAMVGGADFYKSQFNRAVQSRRPPGSSFKPFVYAAAVEKGYSPGTILSDKKTTFQVFPNKWNPEGTWTPYNFDKKFHGNVTMRHALEQSLNIPSIKLLEQVGIDSAINMARRMGIKGEMEYALALTLGVYDVTLMEMTSSYGVFANNGIRVEPIAILKVVSRDGVILEENKPQETQVMDKNTAYVMVDMMKGVLQRGTGFKGKIGREAAAKTGTTEQFRDAWFIGFVPQNVTGVWVGNDDNRSMKGVAEVSVCPRLWKDYMQKALANEPEIKFPRPEGMVKVQICRDSGLRPSPNCPSNRLIWVDFLKNDVPMSQCHIHGGKVEEEGEEETTPPEWLQEEEKIE</sequence>
<evidence type="ECO:0000256" key="1">
    <source>
        <dbReference type="ARBA" id="ARBA00007090"/>
    </source>
</evidence>
<keyword evidence="9" id="KW-0573">Peptidoglycan synthesis</keyword>
<dbReference type="SUPFAM" id="SSF53955">
    <property type="entry name" value="Lysozyme-like"/>
    <property type="match status" value="1"/>
</dbReference>
<keyword evidence="4" id="KW-0645">Protease</keyword>
<evidence type="ECO:0000256" key="8">
    <source>
        <dbReference type="ARBA" id="ARBA00022960"/>
    </source>
</evidence>
<dbReference type="Gene3D" id="3.40.710.10">
    <property type="entry name" value="DD-peptidase/beta-lactamase superfamily"/>
    <property type="match status" value="1"/>
</dbReference>
<dbReference type="Proteomes" id="UP000179242">
    <property type="component" value="Unassembled WGS sequence"/>
</dbReference>
<dbReference type="AlphaFoldDB" id="A0A1F4U3U7"/>
<keyword evidence="11" id="KW-0961">Cell wall biogenesis/degradation</keyword>
<comment type="similarity">
    <text evidence="1">In the C-terminal section; belongs to the transpeptidase family.</text>
</comment>
<evidence type="ECO:0000259" key="15">
    <source>
        <dbReference type="Pfam" id="PF00905"/>
    </source>
</evidence>
<evidence type="ECO:0000259" key="16">
    <source>
        <dbReference type="Pfam" id="PF00912"/>
    </source>
</evidence>
<evidence type="ECO:0000256" key="10">
    <source>
        <dbReference type="ARBA" id="ARBA00023268"/>
    </source>
</evidence>
<evidence type="ECO:0000256" key="2">
    <source>
        <dbReference type="ARBA" id="ARBA00007739"/>
    </source>
</evidence>
<comment type="catalytic activity">
    <reaction evidence="13">
        <text>[GlcNAc-(1-&gt;4)-Mur2Ac(oyl-L-Ala-gamma-D-Glu-L-Lys-D-Ala-D-Ala)](n)-di-trans,octa-cis-undecaprenyl diphosphate + beta-D-GlcNAc-(1-&gt;4)-Mur2Ac(oyl-L-Ala-gamma-D-Glu-L-Lys-D-Ala-D-Ala)-di-trans,octa-cis-undecaprenyl diphosphate = [GlcNAc-(1-&gt;4)-Mur2Ac(oyl-L-Ala-gamma-D-Glu-L-Lys-D-Ala-D-Ala)](n+1)-di-trans,octa-cis-undecaprenyl diphosphate + di-trans,octa-cis-undecaprenyl diphosphate + H(+)</text>
        <dbReference type="Rhea" id="RHEA:23708"/>
        <dbReference type="Rhea" id="RHEA-COMP:9602"/>
        <dbReference type="Rhea" id="RHEA-COMP:9603"/>
        <dbReference type="ChEBI" id="CHEBI:15378"/>
        <dbReference type="ChEBI" id="CHEBI:58405"/>
        <dbReference type="ChEBI" id="CHEBI:60033"/>
        <dbReference type="ChEBI" id="CHEBI:78435"/>
        <dbReference type="EC" id="2.4.99.28"/>
    </reaction>
</comment>
<keyword evidence="5" id="KW-0328">Glycosyltransferase</keyword>
<dbReference type="GO" id="GO:0008658">
    <property type="term" value="F:penicillin binding"/>
    <property type="evidence" value="ECO:0007669"/>
    <property type="project" value="InterPro"/>
</dbReference>
<keyword evidence="3" id="KW-0121">Carboxypeptidase</keyword>
<dbReference type="FunFam" id="1.10.3810.10:FF:000001">
    <property type="entry name" value="Penicillin-binding protein 1A"/>
    <property type="match status" value="1"/>
</dbReference>
<accession>A0A1F4U3U7</accession>
<dbReference type="GO" id="GO:0008360">
    <property type="term" value="P:regulation of cell shape"/>
    <property type="evidence" value="ECO:0007669"/>
    <property type="project" value="UniProtKB-KW"/>
</dbReference>
<dbReference type="InterPro" id="IPR036950">
    <property type="entry name" value="PBP_transglycosylase"/>
</dbReference>
<dbReference type="InterPro" id="IPR012338">
    <property type="entry name" value="Beta-lactam/transpept-like"/>
</dbReference>
<evidence type="ECO:0000256" key="13">
    <source>
        <dbReference type="ARBA" id="ARBA00049902"/>
    </source>
</evidence>
<evidence type="ECO:0000256" key="7">
    <source>
        <dbReference type="ARBA" id="ARBA00022801"/>
    </source>
</evidence>
<gene>
    <name evidence="17" type="ORF">A2438_08135</name>
</gene>
<evidence type="ECO:0000313" key="18">
    <source>
        <dbReference type="Proteomes" id="UP000179242"/>
    </source>
</evidence>
<reference evidence="17 18" key="1">
    <citation type="journal article" date="2016" name="Nat. Commun.">
        <title>Thousands of microbial genomes shed light on interconnected biogeochemical processes in an aquifer system.</title>
        <authorList>
            <person name="Anantharaman K."/>
            <person name="Brown C.T."/>
            <person name="Hug L.A."/>
            <person name="Sharon I."/>
            <person name="Castelle C.J."/>
            <person name="Probst A.J."/>
            <person name="Thomas B.C."/>
            <person name="Singh A."/>
            <person name="Wilkins M.J."/>
            <person name="Karaoz U."/>
            <person name="Brodie E.L."/>
            <person name="Williams K.H."/>
            <person name="Hubbard S.S."/>
            <person name="Banfield J.F."/>
        </authorList>
    </citation>
    <scope>NUCLEOTIDE SEQUENCE [LARGE SCALE GENOMIC DNA]</scope>
</reference>
<dbReference type="InterPro" id="IPR023346">
    <property type="entry name" value="Lysozyme-like_dom_sf"/>
</dbReference>
<evidence type="ECO:0000256" key="9">
    <source>
        <dbReference type="ARBA" id="ARBA00022984"/>
    </source>
</evidence>
<keyword evidence="7" id="KW-0378">Hydrolase</keyword>
<comment type="caution">
    <text evidence="17">The sequence shown here is derived from an EMBL/GenBank/DDBJ whole genome shotgun (WGS) entry which is preliminary data.</text>
</comment>
<dbReference type="GO" id="GO:0006508">
    <property type="term" value="P:proteolysis"/>
    <property type="evidence" value="ECO:0007669"/>
    <property type="project" value="UniProtKB-KW"/>
</dbReference>
<dbReference type="EMBL" id="MEUJ01000008">
    <property type="protein sequence ID" value="OGC39510.1"/>
    <property type="molecule type" value="Genomic_DNA"/>
</dbReference>
<dbReference type="Pfam" id="PF00912">
    <property type="entry name" value="Transgly"/>
    <property type="match status" value="1"/>
</dbReference>
<dbReference type="PANTHER" id="PTHR32282">
    <property type="entry name" value="BINDING PROTEIN TRANSPEPTIDASE, PUTATIVE-RELATED"/>
    <property type="match status" value="1"/>
</dbReference>
<dbReference type="GO" id="GO:0071555">
    <property type="term" value="P:cell wall organization"/>
    <property type="evidence" value="ECO:0007669"/>
    <property type="project" value="UniProtKB-KW"/>
</dbReference>
<keyword evidence="10" id="KW-0511">Multifunctional enzyme</keyword>